<dbReference type="OMA" id="CWGKAQT"/>
<evidence type="ECO:0000313" key="2">
    <source>
        <dbReference type="Proteomes" id="UP000694421"/>
    </source>
</evidence>
<dbReference type="Proteomes" id="UP000694421">
    <property type="component" value="Unplaced"/>
</dbReference>
<reference evidence="1" key="2">
    <citation type="submission" date="2025-09" db="UniProtKB">
        <authorList>
            <consortium name="Ensembl"/>
        </authorList>
    </citation>
    <scope>IDENTIFICATION</scope>
</reference>
<name>A0A8D0BM96_SALMN</name>
<accession>A0A8D0BM96</accession>
<dbReference type="AlphaFoldDB" id="A0A8D0BM96"/>
<protein>
    <submittedName>
        <fullName evidence="1">Uncharacterized protein</fullName>
    </submittedName>
</protein>
<sequence>VAEDHGLCDGYGPVDVTEGVELLFAAVAQDIVLLDGVQRLLFSLQLDNVGVGDNFLGKLPHRVLKGGREQQHLAIFGKHPEGSQKGNKDLDLFGSTSNQASKVHNPYGHFTLTLLWIKLAHLFNHFSGLKSQFICWRKAKTLEERREREKVVSGLLIGRK</sequence>
<dbReference type="Ensembl" id="ENSSMRT00000011668.1">
    <property type="protein sequence ID" value="ENSSMRP00000010013.1"/>
    <property type="gene ID" value="ENSSMRG00000007955.1"/>
</dbReference>
<proteinExistence type="predicted"/>
<organism evidence="1 2">
    <name type="scientific">Salvator merianae</name>
    <name type="common">Argentine black and white tegu</name>
    <name type="synonym">Tupinambis merianae</name>
    <dbReference type="NCBI Taxonomy" id="96440"/>
    <lineage>
        <taxon>Eukaryota</taxon>
        <taxon>Metazoa</taxon>
        <taxon>Chordata</taxon>
        <taxon>Craniata</taxon>
        <taxon>Vertebrata</taxon>
        <taxon>Euteleostomi</taxon>
        <taxon>Lepidosauria</taxon>
        <taxon>Squamata</taxon>
        <taxon>Bifurcata</taxon>
        <taxon>Unidentata</taxon>
        <taxon>Episquamata</taxon>
        <taxon>Laterata</taxon>
        <taxon>Teiioidea</taxon>
        <taxon>Teiidae</taxon>
        <taxon>Salvator</taxon>
    </lineage>
</organism>
<reference evidence="1" key="1">
    <citation type="submission" date="2025-08" db="UniProtKB">
        <authorList>
            <consortium name="Ensembl"/>
        </authorList>
    </citation>
    <scope>IDENTIFICATION</scope>
</reference>
<dbReference type="GeneTree" id="ENSGT01150000288580"/>
<keyword evidence="2" id="KW-1185">Reference proteome</keyword>
<evidence type="ECO:0000313" key="1">
    <source>
        <dbReference type="Ensembl" id="ENSSMRP00000010013.1"/>
    </source>
</evidence>